<sequence>TARLCPVLDPSEVRRSSIVKANVWEFRKLAVNAVAPHDLTICGLISRKSVAFYLRRGRHWLVKVCEIVHPPLHTFGTESSLITGLSLFQESRNMANQPIHVVARTSTPIISFVRRNVGPCFGVSVAGICCFMYRERRNSEAKNEIKRTSEKLSSLRKKRTELEAGIERLQAKIRKGGETGMVGKESGRNICACIERRVSSAVFFCVDPTPNVNSRGGTSNEAQENIETQPITVGKQNCPRARLWAVEKVWRVISIIIENQFWPISTKLPITRNTQTSSTTEAREVDRINLCREDRKTEELRGRSAQSSDLFLLLKF</sequence>
<dbReference type="EMBL" id="BKCP01004505">
    <property type="protein sequence ID" value="GER31561.1"/>
    <property type="molecule type" value="Genomic_DNA"/>
</dbReference>
<proteinExistence type="predicted"/>
<accession>A0A5A7PFP1</accession>
<dbReference type="Proteomes" id="UP000325081">
    <property type="component" value="Unassembled WGS sequence"/>
</dbReference>
<feature type="non-terminal residue" evidence="2">
    <location>
        <position position="316"/>
    </location>
</feature>
<protein>
    <submittedName>
        <fullName evidence="2">K+ efflux antiporter 2</fullName>
    </submittedName>
</protein>
<evidence type="ECO:0000313" key="3">
    <source>
        <dbReference type="Proteomes" id="UP000325081"/>
    </source>
</evidence>
<keyword evidence="1" id="KW-0175">Coiled coil</keyword>
<reference evidence="3" key="1">
    <citation type="journal article" date="2019" name="Curr. Biol.">
        <title>Genome Sequence of Striga asiatica Provides Insight into the Evolution of Plant Parasitism.</title>
        <authorList>
            <person name="Yoshida S."/>
            <person name="Kim S."/>
            <person name="Wafula E.K."/>
            <person name="Tanskanen J."/>
            <person name="Kim Y.M."/>
            <person name="Honaas L."/>
            <person name="Yang Z."/>
            <person name="Spallek T."/>
            <person name="Conn C.E."/>
            <person name="Ichihashi Y."/>
            <person name="Cheong K."/>
            <person name="Cui S."/>
            <person name="Der J.P."/>
            <person name="Gundlach H."/>
            <person name="Jiao Y."/>
            <person name="Hori C."/>
            <person name="Ishida J.K."/>
            <person name="Kasahara H."/>
            <person name="Kiba T."/>
            <person name="Kim M.S."/>
            <person name="Koo N."/>
            <person name="Laohavisit A."/>
            <person name="Lee Y.H."/>
            <person name="Lumba S."/>
            <person name="McCourt P."/>
            <person name="Mortimer J.C."/>
            <person name="Mutuku J.M."/>
            <person name="Nomura T."/>
            <person name="Sasaki-Sekimoto Y."/>
            <person name="Seto Y."/>
            <person name="Wang Y."/>
            <person name="Wakatake T."/>
            <person name="Sakakibara H."/>
            <person name="Demura T."/>
            <person name="Yamaguchi S."/>
            <person name="Yoneyama K."/>
            <person name="Manabe R.I."/>
            <person name="Nelson D.C."/>
            <person name="Schulman A.H."/>
            <person name="Timko M.P."/>
            <person name="dePamphilis C.W."/>
            <person name="Choi D."/>
            <person name="Shirasu K."/>
        </authorList>
    </citation>
    <scope>NUCLEOTIDE SEQUENCE [LARGE SCALE GENOMIC DNA]</scope>
    <source>
        <strain evidence="3">cv. UVA1</strain>
    </source>
</reference>
<comment type="caution">
    <text evidence="2">The sequence shown here is derived from an EMBL/GenBank/DDBJ whole genome shotgun (WGS) entry which is preliminary data.</text>
</comment>
<feature type="coiled-coil region" evidence="1">
    <location>
        <begin position="138"/>
        <end position="172"/>
    </location>
</feature>
<keyword evidence="3" id="KW-1185">Reference proteome</keyword>
<feature type="non-terminal residue" evidence="2">
    <location>
        <position position="1"/>
    </location>
</feature>
<organism evidence="2 3">
    <name type="scientific">Striga asiatica</name>
    <name type="common">Asiatic witchweed</name>
    <name type="synonym">Buchnera asiatica</name>
    <dbReference type="NCBI Taxonomy" id="4170"/>
    <lineage>
        <taxon>Eukaryota</taxon>
        <taxon>Viridiplantae</taxon>
        <taxon>Streptophyta</taxon>
        <taxon>Embryophyta</taxon>
        <taxon>Tracheophyta</taxon>
        <taxon>Spermatophyta</taxon>
        <taxon>Magnoliopsida</taxon>
        <taxon>eudicotyledons</taxon>
        <taxon>Gunneridae</taxon>
        <taxon>Pentapetalae</taxon>
        <taxon>asterids</taxon>
        <taxon>lamiids</taxon>
        <taxon>Lamiales</taxon>
        <taxon>Orobanchaceae</taxon>
        <taxon>Buchnereae</taxon>
        <taxon>Striga</taxon>
    </lineage>
</organism>
<dbReference type="AlphaFoldDB" id="A0A5A7PFP1"/>
<evidence type="ECO:0000313" key="2">
    <source>
        <dbReference type="EMBL" id="GER31561.1"/>
    </source>
</evidence>
<name>A0A5A7PFP1_STRAF</name>
<evidence type="ECO:0000256" key="1">
    <source>
        <dbReference type="SAM" id="Coils"/>
    </source>
</evidence>
<gene>
    <name evidence="2" type="ORF">STAS_07578</name>
</gene>